<feature type="domain" description="HAMP" evidence="5">
    <location>
        <begin position="282"/>
        <end position="333"/>
    </location>
</feature>
<feature type="transmembrane region" description="Helical" evidence="4">
    <location>
        <begin position="72"/>
        <end position="93"/>
    </location>
</feature>
<evidence type="ECO:0000256" key="1">
    <source>
        <dbReference type="ARBA" id="ARBA00004236"/>
    </source>
</evidence>
<dbReference type="InterPro" id="IPR003660">
    <property type="entry name" value="HAMP_dom"/>
</dbReference>
<dbReference type="InterPro" id="IPR006675">
    <property type="entry name" value="HDIG_dom"/>
</dbReference>
<dbReference type="InterPro" id="IPR037522">
    <property type="entry name" value="HD_GYP_dom"/>
</dbReference>
<dbReference type="RefSeq" id="WP_105959925.1">
    <property type="nucleotide sequence ID" value="NZ_PVNS01000012.1"/>
</dbReference>
<dbReference type="CDD" id="cd00077">
    <property type="entry name" value="HDc"/>
    <property type="match status" value="1"/>
</dbReference>
<evidence type="ECO:0000259" key="6">
    <source>
        <dbReference type="PROSITE" id="PS51832"/>
    </source>
</evidence>
<evidence type="ECO:0000313" key="8">
    <source>
        <dbReference type="Proteomes" id="UP000243650"/>
    </source>
</evidence>
<protein>
    <recommendedName>
        <fullName evidence="9">HD domain-containing protein</fullName>
    </recommendedName>
</protein>
<dbReference type="GO" id="GO:0005886">
    <property type="term" value="C:plasma membrane"/>
    <property type="evidence" value="ECO:0007669"/>
    <property type="project" value="UniProtKB-SubCell"/>
</dbReference>
<dbReference type="PANTHER" id="PTHR43155:SF2">
    <property type="entry name" value="CYCLIC DI-GMP PHOSPHODIESTERASE PA4108"/>
    <property type="match status" value="1"/>
</dbReference>
<dbReference type="SMART" id="SM00471">
    <property type="entry name" value="HDc"/>
    <property type="match status" value="1"/>
</dbReference>
<dbReference type="Pfam" id="PF13487">
    <property type="entry name" value="HD_5"/>
    <property type="match status" value="1"/>
</dbReference>
<evidence type="ECO:0008006" key="9">
    <source>
        <dbReference type="Google" id="ProtNLM"/>
    </source>
</evidence>
<dbReference type="PROSITE" id="PS51832">
    <property type="entry name" value="HD_GYP"/>
    <property type="match status" value="1"/>
</dbReference>
<dbReference type="OrthoDB" id="9759601at2"/>
<dbReference type="Gene3D" id="6.10.340.10">
    <property type="match status" value="1"/>
</dbReference>
<keyword evidence="3 4" id="KW-0472">Membrane</keyword>
<comment type="subcellular location">
    <subcellularLocation>
        <location evidence="1">Cell membrane</location>
    </subcellularLocation>
</comment>
<feature type="transmembrane region" description="Helical" evidence="4">
    <location>
        <begin position="45"/>
        <end position="66"/>
    </location>
</feature>
<accession>A0A2P6MF07</accession>
<keyword evidence="2" id="KW-1003">Cell membrane</keyword>
<gene>
    <name evidence="7" type="ORF">C6I21_13040</name>
</gene>
<organism evidence="7 8">
    <name type="scientific">Alkalicoccus urumqiensis</name>
    <name type="common">Bacillus urumqiensis</name>
    <dbReference type="NCBI Taxonomy" id="1548213"/>
    <lineage>
        <taxon>Bacteria</taxon>
        <taxon>Bacillati</taxon>
        <taxon>Bacillota</taxon>
        <taxon>Bacilli</taxon>
        <taxon>Bacillales</taxon>
        <taxon>Bacillaceae</taxon>
        <taxon>Alkalicoccus</taxon>
    </lineage>
</organism>
<name>A0A2P6MF07_ALKUR</name>
<dbReference type="Proteomes" id="UP000243650">
    <property type="component" value="Unassembled WGS sequence"/>
</dbReference>
<feature type="transmembrane region" description="Helical" evidence="4">
    <location>
        <begin position="258"/>
        <end position="281"/>
    </location>
</feature>
<comment type="caution">
    <text evidence="7">The sequence shown here is derived from an EMBL/GenBank/DDBJ whole genome shotgun (WGS) entry which is preliminary data.</text>
</comment>
<dbReference type="NCBIfam" id="TIGR00277">
    <property type="entry name" value="HDIG"/>
    <property type="match status" value="1"/>
</dbReference>
<evidence type="ECO:0000313" key="7">
    <source>
        <dbReference type="EMBL" id="PRO64830.1"/>
    </source>
</evidence>
<evidence type="ECO:0000259" key="5">
    <source>
        <dbReference type="PROSITE" id="PS50885"/>
    </source>
</evidence>
<dbReference type="PROSITE" id="PS50885">
    <property type="entry name" value="HAMP"/>
    <property type="match status" value="1"/>
</dbReference>
<feature type="transmembrane region" description="Helical" evidence="4">
    <location>
        <begin position="163"/>
        <end position="185"/>
    </location>
</feature>
<evidence type="ECO:0000256" key="4">
    <source>
        <dbReference type="SAM" id="Phobius"/>
    </source>
</evidence>
<dbReference type="AlphaFoldDB" id="A0A2P6MF07"/>
<feature type="transmembrane region" description="Helical" evidence="4">
    <location>
        <begin position="132"/>
        <end position="151"/>
    </location>
</feature>
<reference evidence="7 8" key="1">
    <citation type="submission" date="2018-03" db="EMBL/GenBank/DDBJ databases">
        <title>Bacillus urumqiensis sp. nov., a moderately haloalkaliphilic bacterium isolated from a salt lake.</title>
        <authorList>
            <person name="Zhao B."/>
            <person name="Liao Z."/>
        </authorList>
    </citation>
    <scope>NUCLEOTIDE SEQUENCE [LARGE SCALE GENOMIC DNA]</scope>
    <source>
        <strain evidence="7 8">BZ-SZ-XJ18</strain>
    </source>
</reference>
<dbReference type="EMBL" id="PVNS01000012">
    <property type="protein sequence ID" value="PRO64830.1"/>
    <property type="molecule type" value="Genomic_DNA"/>
</dbReference>
<dbReference type="SUPFAM" id="SSF109604">
    <property type="entry name" value="HD-domain/PDEase-like"/>
    <property type="match status" value="1"/>
</dbReference>
<dbReference type="GO" id="GO:0007165">
    <property type="term" value="P:signal transduction"/>
    <property type="evidence" value="ECO:0007669"/>
    <property type="project" value="InterPro"/>
</dbReference>
<feature type="transmembrane region" description="Helical" evidence="4">
    <location>
        <begin position="223"/>
        <end position="242"/>
    </location>
</feature>
<keyword evidence="4" id="KW-1133">Transmembrane helix</keyword>
<keyword evidence="8" id="KW-1185">Reference proteome</keyword>
<dbReference type="PANTHER" id="PTHR43155">
    <property type="entry name" value="CYCLIC DI-GMP PHOSPHODIESTERASE PA4108-RELATED"/>
    <property type="match status" value="1"/>
</dbReference>
<keyword evidence="4" id="KW-0812">Transmembrane</keyword>
<evidence type="ECO:0000256" key="3">
    <source>
        <dbReference type="ARBA" id="ARBA00023136"/>
    </source>
</evidence>
<evidence type="ECO:0000256" key="2">
    <source>
        <dbReference type="ARBA" id="ARBA00022475"/>
    </source>
</evidence>
<feature type="domain" description="HD-GYP" evidence="6">
    <location>
        <begin position="335"/>
        <end position="533"/>
    </location>
</feature>
<dbReference type="Gene3D" id="1.10.3210.10">
    <property type="entry name" value="Hypothetical protein af1432"/>
    <property type="match status" value="1"/>
</dbReference>
<proteinExistence type="predicted"/>
<sequence>MKQEMRSSASKYIISGFEFSRWKHFSGRKDTVMFHRFQKEILKSYLTGSLLAVFGVGGVLLFQTLRLNTYEIVVFLIIISISVVVMLLSEYALYRKHARPLIEVSAGNEEESVLQRAFIQAHRFPLLTVRRILGPHLFGLGIPASLLTWAAATNGFVQLEWIYFLYAWIGALLIAVMHAMVEFFLTAGPSRKFAEEIMRLYRDRFGKSLTLHRAFYVRFRTKLFISVFFTAVFPVSLLLMALEIRSLETGGEVDPASFWTWAVVILAVVIAVSLLGAYLLYKNIREPLEAIQQQFLLVSEGTFEQMDKSYSDEFDDLVHGFNNMVEGIQERDEKNDALLNSVFAIFAVTLDARDEYTAGHAERVADYAVKIAEKVGYTKTNKDIVRKAALLHDIGKIGIRDEVLLKRERLTNEEFQLMKEHPVIGEKMLLQAQLPEELKPVLAGVRHHHERFDGGGYPDGLSGRDIPELGRLLCVADSFDAMTSDRPYLKGRSREEALRIIEHGRGTQFDPVFADAFLELFVQEKREFDRTAGELYS</sequence>
<dbReference type="InterPro" id="IPR003607">
    <property type="entry name" value="HD/PDEase_dom"/>
</dbReference>